<accession>A0A9W8P5I5</accession>
<feature type="non-terminal residue" evidence="3">
    <location>
        <position position="176"/>
    </location>
</feature>
<dbReference type="EMBL" id="JANVFU010000003">
    <property type="protein sequence ID" value="KAJ3747334.1"/>
    <property type="molecule type" value="Genomic_DNA"/>
</dbReference>
<dbReference type="AlphaFoldDB" id="A0A9W8P5I5"/>
<dbReference type="PROSITE" id="PS00028">
    <property type="entry name" value="ZINC_FINGER_C2H2_1"/>
    <property type="match status" value="1"/>
</dbReference>
<organism evidence="3 4">
    <name type="scientific">Lentinula detonsa</name>
    <dbReference type="NCBI Taxonomy" id="2804962"/>
    <lineage>
        <taxon>Eukaryota</taxon>
        <taxon>Fungi</taxon>
        <taxon>Dikarya</taxon>
        <taxon>Basidiomycota</taxon>
        <taxon>Agaricomycotina</taxon>
        <taxon>Agaricomycetes</taxon>
        <taxon>Agaricomycetidae</taxon>
        <taxon>Agaricales</taxon>
        <taxon>Marasmiineae</taxon>
        <taxon>Omphalotaceae</taxon>
        <taxon>Lentinula</taxon>
    </lineage>
</organism>
<feature type="region of interest" description="Disordered" evidence="1">
    <location>
        <begin position="1"/>
        <end position="25"/>
    </location>
</feature>
<dbReference type="Proteomes" id="UP001142393">
    <property type="component" value="Unassembled WGS sequence"/>
</dbReference>
<gene>
    <name evidence="3" type="ORF">DFH05DRAFT_1393359</name>
</gene>
<comment type="caution">
    <text evidence="3">The sequence shown here is derived from an EMBL/GenBank/DDBJ whole genome shotgun (WGS) entry which is preliminary data.</text>
</comment>
<evidence type="ECO:0000259" key="2">
    <source>
        <dbReference type="PROSITE" id="PS00028"/>
    </source>
</evidence>
<dbReference type="InterPro" id="IPR013087">
    <property type="entry name" value="Znf_C2H2_type"/>
</dbReference>
<protein>
    <recommendedName>
        <fullName evidence="2">C2H2-type domain-containing protein</fullName>
    </recommendedName>
</protein>
<name>A0A9W8P5I5_9AGAR</name>
<sequence>MVGHVSPPTAIKTIGTKRPATPNSLGSTSVALKKSKLLTNKAESAGTEGIALTAAQTQRKNLLEEDPLATDVQHNSVTCNACGKVVKYAMFDLYHWNRHKMRCKLNSNPSRSSSLVSNNVDPSLTAAQSERKRVLEGDPLATNVQHDSVTCNACGKMVKYTMFDLYHWNRHKGRCK</sequence>
<proteinExistence type="predicted"/>
<reference evidence="3 4" key="1">
    <citation type="journal article" date="2023" name="Proc. Natl. Acad. Sci. U.S.A.">
        <title>A global phylogenomic analysis of the shiitake genus Lentinula.</title>
        <authorList>
            <person name="Sierra-Patev S."/>
            <person name="Min B."/>
            <person name="Naranjo-Ortiz M."/>
            <person name="Looney B."/>
            <person name="Konkel Z."/>
            <person name="Slot J.C."/>
            <person name="Sakamoto Y."/>
            <person name="Steenwyk J.L."/>
            <person name="Rokas A."/>
            <person name="Carro J."/>
            <person name="Camarero S."/>
            <person name="Ferreira P."/>
            <person name="Molpeceres G."/>
            <person name="Ruiz-Duenas F.J."/>
            <person name="Serrano A."/>
            <person name="Henrissat B."/>
            <person name="Drula E."/>
            <person name="Hughes K.W."/>
            <person name="Mata J.L."/>
            <person name="Ishikawa N.K."/>
            <person name="Vargas-Isla R."/>
            <person name="Ushijima S."/>
            <person name="Smith C.A."/>
            <person name="Donoghue J."/>
            <person name="Ahrendt S."/>
            <person name="Andreopoulos W."/>
            <person name="He G."/>
            <person name="LaButti K."/>
            <person name="Lipzen A."/>
            <person name="Ng V."/>
            <person name="Riley R."/>
            <person name="Sandor L."/>
            <person name="Barry K."/>
            <person name="Martinez A.T."/>
            <person name="Xiao Y."/>
            <person name="Gibbons J.G."/>
            <person name="Terashima K."/>
            <person name="Grigoriev I.V."/>
            <person name="Hibbett D."/>
        </authorList>
    </citation>
    <scope>NUCLEOTIDE SEQUENCE [LARGE SCALE GENOMIC DNA]</scope>
    <source>
        <strain evidence="3 4">TFB7810</strain>
    </source>
</reference>
<evidence type="ECO:0000256" key="1">
    <source>
        <dbReference type="SAM" id="MobiDB-lite"/>
    </source>
</evidence>
<feature type="domain" description="C2H2-type" evidence="2">
    <location>
        <begin position="151"/>
        <end position="171"/>
    </location>
</feature>
<evidence type="ECO:0000313" key="4">
    <source>
        <dbReference type="Proteomes" id="UP001142393"/>
    </source>
</evidence>
<evidence type="ECO:0000313" key="3">
    <source>
        <dbReference type="EMBL" id="KAJ3747334.1"/>
    </source>
</evidence>
<keyword evidence="4" id="KW-1185">Reference proteome</keyword>